<keyword evidence="6" id="KW-0786">Thiamine pyrophosphate</keyword>
<dbReference type="InterPro" id="IPR005475">
    <property type="entry name" value="Transketolase-like_Pyr-bd"/>
</dbReference>
<accession>A0ABS6V4H2</accession>
<dbReference type="Pfam" id="PF16870">
    <property type="entry name" value="OxoGdeHyase_C"/>
    <property type="match status" value="1"/>
</dbReference>
<evidence type="ECO:0000256" key="2">
    <source>
        <dbReference type="ARBA" id="ARBA00003906"/>
    </source>
</evidence>
<organism evidence="9 10">
    <name type="scientific">Sphingomicrobium clamense</name>
    <dbReference type="NCBI Taxonomy" id="2851013"/>
    <lineage>
        <taxon>Bacteria</taxon>
        <taxon>Pseudomonadati</taxon>
        <taxon>Pseudomonadota</taxon>
        <taxon>Alphaproteobacteria</taxon>
        <taxon>Sphingomonadales</taxon>
        <taxon>Sphingomonadaceae</taxon>
        <taxon>Sphingomicrobium</taxon>
    </lineage>
</organism>
<evidence type="ECO:0000259" key="8">
    <source>
        <dbReference type="SMART" id="SM00861"/>
    </source>
</evidence>
<name>A0ABS6V4H2_9SPHN</name>
<keyword evidence="5 9" id="KW-0560">Oxidoreductase</keyword>
<dbReference type="GO" id="GO:0004591">
    <property type="term" value="F:oxoglutarate dehydrogenase (succinyl-transferring) activity"/>
    <property type="evidence" value="ECO:0007669"/>
    <property type="project" value="UniProtKB-EC"/>
</dbReference>
<dbReference type="InterPro" id="IPR001017">
    <property type="entry name" value="DH_E1"/>
</dbReference>
<dbReference type="CDD" id="cd02016">
    <property type="entry name" value="TPP_E1_OGDC_like"/>
    <property type="match status" value="1"/>
</dbReference>
<comment type="subunit">
    <text evidence="3">Homodimer. Part of the 2-oxoglutarate dehydrogenase (OGDH) complex composed of E1 (2-oxoglutarate dehydrogenase), E2 (dihydrolipoamide succinyltransferase) and E3 (dihydrolipoamide dehydrogenase); the complex contains multiple copies of the three enzymatic components (E1, E2 and E3).</text>
</comment>
<dbReference type="NCBIfam" id="NF006914">
    <property type="entry name" value="PRK09404.1"/>
    <property type="match status" value="1"/>
</dbReference>
<dbReference type="NCBIfam" id="NF008907">
    <property type="entry name" value="PRK12270.1"/>
    <property type="match status" value="1"/>
</dbReference>
<dbReference type="PANTHER" id="PTHR23152">
    <property type="entry name" value="2-OXOGLUTARATE DEHYDROGENASE"/>
    <property type="match status" value="1"/>
</dbReference>
<evidence type="ECO:0000256" key="1">
    <source>
        <dbReference type="ARBA" id="ARBA00001964"/>
    </source>
</evidence>
<dbReference type="Pfam" id="PF00676">
    <property type="entry name" value="E1_dh"/>
    <property type="match status" value="1"/>
</dbReference>
<reference evidence="9 10" key="1">
    <citation type="submission" date="2021-07" db="EMBL/GenBank/DDBJ databases">
        <title>The draft genome sequence of Sphingomicrobium sp. B8.</title>
        <authorList>
            <person name="Mu L."/>
        </authorList>
    </citation>
    <scope>NUCLEOTIDE SEQUENCE [LARGE SCALE GENOMIC DNA]</scope>
    <source>
        <strain evidence="9 10">B8</strain>
    </source>
</reference>
<evidence type="ECO:0000256" key="4">
    <source>
        <dbReference type="ARBA" id="ARBA00013321"/>
    </source>
</evidence>
<evidence type="ECO:0000313" key="10">
    <source>
        <dbReference type="Proteomes" id="UP000698028"/>
    </source>
</evidence>
<dbReference type="PIRSF" id="PIRSF000157">
    <property type="entry name" value="Oxoglu_dh_E1"/>
    <property type="match status" value="1"/>
</dbReference>
<protein>
    <recommendedName>
        <fullName evidence="4">2-oxoglutarate dehydrogenase E1 component</fullName>
    </recommendedName>
    <alternativeName>
        <fullName evidence="7">Alpha-ketoglutarate dehydrogenase</fullName>
    </alternativeName>
</protein>
<sequence>MSVEREQGPSWARDNWPISELDDANLGLDPTQATLEEVKEKVAAAIQQTAGASAATDIDVQKAADASIRAMMLIRTYRVRGHLAARLDPLGLAHHEFPKELTPEWHGFTSLDEKVWLGGVLGFQKASIAQIVGVLQANYCGTVGVEYMHINDLEERRFLQDRVEGKDAEIHFTPEGKQAILAKVIEGEQWEKFLARKYVGTKRFGLDGGESMIPALEAVIKYGGQMGVTEMTIGMAHRGRLNVLANVMGKPYRAIFHEFAGGASNPEDVGGSGDVKYHLGTSSDREFDGNNVHLSLVPNPSHLEAVDPVVLGKCRAVMTLRGDKHGKTVLPILLHGDAAFAGQGIVAECLMMSGLQGYATGGTLHFVINNQIGFTTSPQFARSSPYPSDIAKSIQAPILHVNGDDPEAVTWACKVAIEYRQTFGRDIVIDMWCYRRFGHNESDEPKFTQPIMYDAIGKHRPISEVYSERLRDEGVIDGDWASSHQSEFVAHLEEEFEAGNDYEPAKADWFGGRWANLTVPDEDDRRRNTGTAIEPDCYDKLTEVLTHVPEDLDIHKTLGRILKAKKKALTTGEGIDWATGEALAFGSLVLDGYQVRLSGQDSGRGTFSQRHAVWVDQKTGEKFIPLREMRTGGPRFEVRDSPLSEYGVLGFEYGYSIADPMTLNLWEAQFGDFVNGAQIMIDQFISSGEAKWLRASGLVMLLPHGYEGQGPEHSSARPERFLQLCAEDNMQVCNITTPANYFHVLRRQMMRDFRKPLIIMTPKSLLRHKQAVSNRDEFVGEGHFFRIKSDLNPPAPTETKRLVLCTGKVAYELMDARDEAGDEHTQIVRIEQLYPFPSEPLVKRLKEMTNLEEVVWAQEEPKNQGYWFFVDPLIEQCLADAGHDMRPIYAGRPPSASPATGLASRHKKQQAALIADALGHSATDTDK</sequence>
<dbReference type="NCBIfam" id="TIGR00239">
    <property type="entry name" value="2oxo_dh_E1"/>
    <property type="match status" value="1"/>
</dbReference>
<comment type="function">
    <text evidence="2">E1 component of the 2-oxoglutarate dehydrogenase (OGDH) complex which catalyzes the decarboxylation of 2-oxoglutarate, the first step in the conversion of 2-oxoglutarate to succinyl-CoA and CO(2).</text>
</comment>
<evidence type="ECO:0000256" key="3">
    <source>
        <dbReference type="ARBA" id="ARBA00011301"/>
    </source>
</evidence>
<dbReference type="InterPro" id="IPR031717">
    <property type="entry name" value="ODO-1/KGD_C"/>
</dbReference>
<evidence type="ECO:0000256" key="7">
    <source>
        <dbReference type="ARBA" id="ARBA00030680"/>
    </source>
</evidence>
<dbReference type="PANTHER" id="PTHR23152:SF4">
    <property type="entry name" value="2-OXOADIPATE DEHYDROGENASE COMPLEX COMPONENT E1"/>
    <property type="match status" value="1"/>
</dbReference>
<feature type="domain" description="Transketolase-like pyrimidine-binding" evidence="8">
    <location>
        <begin position="575"/>
        <end position="768"/>
    </location>
</feature>
<keyword evidence="10" id="KW-1185">Reference proteome</keyword>
<dbReference type="SMART" id="SM00861">
    <property type="entry name" value="Transket_pyr"/>
    <property type="match status" value="1"/>
</dbReference>
<comment type="caution">
    <text evidence="9">The sequence shown here is derived from an EMBL/GenBank/DDBJ whole genome shotgun (WGS) entry which is preliminary data.</text>
</comment>
<evidence type="ECO:0000313" key="9">
    <source>
        <dbReference type="EMBL" id="MBW0144439.1"/>
    </source>
</evidence>
<dbReference type="Pfam" id="PF02779">
    <property type="entry name" value="Transket_pyr"/>
    <property type="match status" value="1"/>
</dbReference>
<gene>
    <name evidence="9" type="ORF">KTQ36_03910</name>
</gene>
<evidence type="ECO:0000256" key="5">
    <source>
        <dbReference type="ARBA" id="ARBA00023002"/>
    </source>
</evidence>
<dbReference type="EMBL" id="JAHVAH010000001">
    <property type="protein sequence ID" value="MBW0144439.1"/>
    <property type="molecule type" value="Genomic_DNA"/>
</dbReference>
<dbReference type="Proteomes" id="UP000698028">
    <property type="component" value="Unassembled WGS sequence"/>
</dbReference>
<proteinExistence type="predicted"/>
<dbReference type="InterPro" id="IPR011603">
    <property type="entry name" value="2oxoglutarate_DH_E1"/>
</dbReference>
<comment type="cofactor">
    <cofactor evidence="1">
        <name>thiamine diphosphate</name>
        <dbReference type="ChEBI" id="CHEBI:58937"/>
    </cofactor>
</comment>
<evidence type="ECO:0000256" key="6">
    <source>
        <dbReference type="ARBA" id="ARBA00023052"/>
    </source>
</evidence>